<dbReference type="RefSeq" id="WP_380095094.1">
    <property type="nucleotide sequence ID" value="NZ_JBHRYD010000001.1"/>
</dbReference>
<gene>
    <name evidence="1" type="ORF">ACFOOL_04095</name>
</gene>
<evidence type="ECO:0000313" key="2">
    <source>
        <dbReference type="Proteomes" id="UP001595613"/>
    </source>
</evidence>
<keyword evidence="2" id="KW-1185">Reference proteome</keyword>
<proteinExistence type="predicted"/>
<protein>
    <submittedName>
        <fullName evidence="1">Uncharacterized protein</fullName>
    </submittedName>
</protein>
<name>A0ABV7X1C8_9HYPH</name>
<comment type="caution">
    <text evidence="1">The sequence shown here is derived from an EMBL/GenBank/DDBJ whole genome shotgun (WGS) entry which is preliminary data.</text>
</comment>
<sequence length="130" mass="14555">MKSKEDEMDAIPATIHEGMTVYDSAMQVIGTVETFRGTDEAPGRPEVDAAGVSPVLEERRNDLVGILAEVFRPDDELPREMQEKALREGFVRLDADGLFAADRYIFPQHIDRVEGGRLVLSVRREDLLKA</sequence>
<dbReference type="Proteomes" id="UP001595613">
    <property type="component" value="Unassembled WGS sequence"/>
</dbReference>
<accession>A0ABV7X1C8</accession>
<dbReference type="EMBL" id="JBHRYD010000001">
    <property type="protein sequence ID" value="MFC3703930.1"/>
    <property type="molecule type" value="Genomic_DNA"/>
</dbReference>
<evidence type="ECO:0000313" key="1">
    <source>
        <dbReference type="EMBL" id="MFC3703930.1"/>
    </source>
</evidence>
<reference evidence="2" key="1">
    <citation type="journal article" date="2019" name="Int. J. Syst. Evol. Microbiol.">
        <title>The Global Catalogue of Microorganisms (GCM) 10K type strain sequencing project: providing services to taxonomists for standard genome sequencing and annotation.</title>
        <authorList>
            <consortium name="The Broad Institute Genomics Platform"/>
            <consortium name="The Broad Institute Genome Sequencing Center for Infectious Disease"/>
            <person name="Wu L."/>
            <person name="Ma J."/>
        </authorList>
    </citation>
    <scope>NUCLEOTIDE SEQUENCE [LARGE SCALE GENOMIC DNA]</scope>
    <source>
        <strain evidence="2">KCTC 42281</strain>
    </source>
</reference>
<organism evidence="1 2">
    <name type="scientific">Devosia honganensis</name>
    <dbReference type="NCBI Taxonomy" id="1610527"/>
    <lineage>
        <taxon>Bacteria</taxon>
        <taxon>Pseudomonadati</taxon>
        <taxon>Pseudomonadota</taxon>
        <taxon>Alphaproteobacteria</taxon>
        <taxon>Hyphomicrobiales</taxon>
        <taxon>Devosiaceae</taxon>
        <taxon>Devosia</taxon>
    </lineage>
</organism>